<dbReference type="PROSITE" id="PS51658">
    <property type="entry name" value="BFN"/>
    <property type="match status" value="1"/>
</dbReference>
<dbReference type="AlphaFoldDB" id="A0A6N6NKB7"/>
<dbReference type="GO" id="GO:0004518">
    <property type="term" value="F:nuclease activity"/>
    <property type="evidence" value="ECO:0007669"/>
    <property type="project" value="InterPro"/>
</dbReference>
<proteinExistence type="predicted"/>
<dbReference type="Pfam" id="PF02577">
    <property type="entry name" value="BFN_dom"/>
    <property type="match status" value="1"/>
</dbReference>
<keyword evidence="3" id="KW-1185">Reference proteome</keyword>
<dbReference type="PANTHER" id="PTHR15160">
    <property type="entry name" value="VON HIPPEL-LINDAU PROTEIN"/>
    <property type="match status" value="1"/>
</dbReference>
<dbReference type="InterPro" id="IPR003729">
    <property type="entry name" value="Bi_nuclease_dom"/>
</dbReference>
<reference evidence="2 3" key="1">
    <citation type="submission" date="2019-09" db="EMBL/GenBank/DDBJ databases">
        <title>Whole genome shotgun sequencing (WGS) of Ellagibacter isourolithinifaciens DSM 104140(T) and Adlercreutzia muris DSM 29508(T).</title>
        <authorList>
            <person name="Stoll D.A."/>
            <person name="Danylec N."/>
            <person name="Huch M."/>
        </authorList>
    </citation>
    <scope>NUCLEOTIDE SEQUENCE [LARGE SCALE GENOMIC DNA]</scope>
    <source>
        <strain evidence="2 3">DSM 104140</strain>
    </source>
</reference>
<dbReference type="RefSeq" id="WP_158049972.1">
    <property type="nucleotide sequence ID" value="NZ_DBEZWX010000018.1"/>
</dbReference>
<sequence length="165" mass="18701">MIPLKVLTLIVLNSMQPAALVMEPIEEHQRTKSRIVPVWVGPAEAMQLGMAVEHMRTPRPLTHDLMLDALTNLDARIDHAVINDVKGTTFFAKLYLKQSDRMIELDARPSDAIALAIREDAPIYIDEKTLDKGSYPYIIREDASESEIEEFHSFLENISPEDFQA</sequence>
<dbReference type="Proteomes" id="UP000468668">
    <property type="component" value="Unassembled WGS sequence"/>
</dbReference>
<dbReference type="Gene3D" id="3.10.690.10">
    <property type="entry name" value="Bifunctional nuclease domain"/>
    <property type="match status" value="1"/>
</dbReference>
<accession>A0A6N6NKB7</accession>
<dbReference type="PANTHER" id="PTHR15160:SF1">
    <property type="entry name" value="VON HIPPEL-LINDAU DISEASE TUMOR SUPPRESSOR"/>
    <property type="match status" value="1"/>
</dbReference>
<evidence type="ECO:0000313" key="2">
    <source>
        <dbReference type="EMBL" id="KAB1640025.1"/>
    </source>
</evidence>
<evidence type="ECO:0000259" key="1">
    <source>
        <dbReference type="PROSITE" id="PS51658"/>
    </source>
</evidence>
<protein>
    <submittedName>
        <fullName evidence="2">Bifunctional nuclease family protein</fullName>
    </submittedName>
</protein>
<dbReference type="GeneID" id="98658320"/>
<dbReference type="OrthoDB" id="9788698at2"/>
<dbReference type="EMBL" id="WAJR01000020">
    <property type="protein sequence ID" value="KAB1640025.1"/>
    <property type="molecule type" value="Genomic_DNA"/>
</dbReference>
<organism evidence="2 3">
    <name type="scientific">Ellagibacter isourolithinifaciens</name>
    <dbReference type="NCBI Taxonomy" id="2137581"/>
    <lineage>
        <taxon>Bacteria</taxon>
        <taxon>Bacillati</taxon>
        <taxon>Actinomycetota</taxon>
        <taxon>Coriobacteriia</taxon>
        <taxon>Eggerthellales</taxon>
        <taxon>Eggerthellaceae</taxon>
        <taxon>Ellagibacter</taxon>
    </lineage>
</organism>
<dbReference type="InterPro" id="IPR036104">
    <property type="entry name" value="BFN_sf"/>
</dbReference>
<gene>
    <name evidence="2" type="ORF">F8C90_07850</name>
</gene>
<comment type="caution">
    <text evidence="2">The sequence shown here is derived from an EMBL/GenBank/DDBJ whole genome shotgun (WGS) entry which is preliminary data.</text>
</comment>
<feature type="domain" description="BFN" evidence="1">
    <location>
        <begin position="1"/>
        <end position="137"/>
    </location>
</feature>
<evidence type="ECO:0000313" key="3">
    <source>
        <dbReference type="Proteomes" id="UP000468668"/>
    </source>
</evidence>
<name>A0A6N6NKB7_9ACTN</name>
<dbReference type="SUPFAM" id="SSF103256">
    <property type="entry name" value="Hypothetical protein TM0160"/>
    <property type="match status" value="1"/>
</dbReference>